<keyword evidence="1" id="KW-0472">Membrane</keyword>
<evidence type="ECO:0000313" key="3">
    <source>
        <dbReference type="EMBL" id="MDR7071667.1"/>
    </source>
</evidence>
<dbReference type="InterPro" id="IPR027383">
    <property type="entry name" value="Znf_put"/>
</dbReference>
<proteinExistence type="predicted"/>
<keyword evidence="1" id="KW-1133">Transmembrane helix</keyword>
<dbReference type="Proteomes" id="UP001258181">
    <property type="component" value="Unassembled WGS sequence"/>
</dbReference>
<feature type="domain" description="Putative zinc-finger" evidence="2">
    <location>
        <begin position="5"/>
        <end position="38"/>
    </location>
</feature>
<evidence type="ECO:0000256" key="1">
    <source>
        <dbReference type="SAM" id="Phobius"/>
    </source>
</evidence>
<gene>
    <name evidence="3" type="ORF">J2X07_000642</name>
</gene>
<dbReference type="RefSeq" id="WP_310256341.1">
    <property type="nucleotide sequence ID" value="NZ_JAVDWA010000001.1"/>
</dbReference>
<evidence type="ECO:0000313" key="4">
    <source>
        <dbReference type="Proteomes" id="UP001258181"/>
    </source>
</evidence>
<dbReference type="Pfam" id="PF13490">
    <property type="entry name" value="zf-HC2"/>
    <property type="match status" value="1"/>
</dbReference>
<sequence length="486" mass="56711">MKLDCSLVEDLYPLYEEDELKLENRQAVEEHLKSCRSCSNLFQNGVGFSEEHLFQANDQDLLPKKLDDRIRLTFRLRRMKIIAGLLLAVIIVTCVNRYAANREKVATLMNGMYLYSESLQEMAKNNPYELDTNRQFIDYTMNDIMDLDNELNWLERNPLKNTSYPFFVNTQDLDEMAVTLRERRKQGLEDDTDRKAIELLQKQTNVLYKHVRNEYELFHHGYSSYFELLDVEGIGKPISKIEELSYFYTRYHKLPSEMKLMTEKELKQKVTTVFDDKDGKVELKKSLNDEPDVYHFVMKGAEQGISGKINGYTGNIFWAVNDSPPSNDKKPMRKKEIMKKARTLLQRMYGRNAEFEWKYVQGVSEDIYRISFVPVAGNQQLLFQSSDPFFIDFDARTGEFSTLSEMGQTFSKEFFAKKYYEVLSPEELERKAAKISGKKGKTVEKGIMYSTISSDYVLVNVFEGKDNFIYINAETGVVERSAHAFR</sequence>
<feature type="transmembrane region" description="Helical" evidence="1">
    <location>
        <begin position="81"/>
        <end position="100"/>
    </location>
</feature>
<protein>
    <recommendedName>
        <fullName evidence="2">Putative zinc-finger domain-containing protein</fullName>
    </recommendedName>
</protein>
<reference evidence="3 4" key="1">
    <citation type="submission" date="2023-07" db="EMBL/GenBank/DDBJ databases">
        <title>Sorghum-associated microbial communities from plants grown in Nebraska, USA.</title>
        <authorList>
            <person name="Schachtman D."/>
        </authorList>
    </citation>
    <scope>NUCLEOTIDE SEQUENCE [LARGE SCALE GENOMIC DNA]</scope>
    <source>
        <strain evidence="3 4">BE211</strain>
    </source>
</reference>
<organism evidence="3 4">
    <name type="scientific">Fictibacillus barbaricus</name>
    <dbReference type="NCBI Taxonomy" id="182136"/>
    <lineage>
        <taxon>Bacteria</taxon>
        <taxon>Bacillati</taxon>
        <taxon>Bacillota</taxon>
        <taxon>Bacilli</taxon>
        <taxon>Bacillales</taxon>
        <taxon>Fictibacillaceae</taxon>
        <taxon>Fictibacillus</taxon>
    </lineage>
</organism>
<evidence type="ECO:0000259" key="2">
    <source>
        <dbReference type="Pfam" id="PF13490"/>
    </source>
</evidence>
<comment type="caution">
    <text evidence="3">The sequence shown here is derived from an EMBL/GenBank/DDBJ whole genome shotgun (WGS) entry which is preliminary data.</text>
</comment>
<keyword evidence="4" id="KW-1185">Reference proteome</keyword>
<dbReference type="EMBL" id="JAVDWA010000001">
    <property type="protein sequence ID" value="MDR7071667.1"/>
    <property type="molecule type" value="Genomic_DNA"/>
</dbReference>
<accession>A0ABU1TWU7</accession>
<name>A0ABU1TWU7_9BACL</name>
<keyword evidence="1" id="KW-0812">Transmembrane</keyword>